<evidence type="ECO:0000256" key="5">
    <source>
        <dbReference type="ARBA" id="ARBA00011881"/>
    </source>
</evidence>
<dbReference type="GO" id="GO:0000287">
    <property type="term" value="F:magnesium ion binding"/>
    <property type="evidence" value="ECO:0007669"/>
    <property type="project" value="UniProtKB-UniRule"/>
</dbReference>
<accession>A0A3N0BGE2</accession>
<keyword evidence="13 16" id="KW-0324">Glycolysis</keyword>
<keyword evidence="8" id="KW-0479">Metal-binding</keyword>
<dbReference type="Gene3D" id="3.40.1380.20">
    <property type="entry name" value="Pyruvate kinase, C-terminal domain"/>
    <property type="match status" value="1"/>
</dbReference>
<gene>
    <name evidence="19" type="primary">pyk</name>
    <name evidence="19" type="ORF">DMP08_04405</name>
</gene>
<dbReference type="UniPathway" id="UPA00109">
    <property type="reaction ID" value="UER00188"/>
</dbReference>
<dbReference type="EC" id="2.7.1.40" evidence="6 15"/>
<dbReference type="GO" id="GO:0030955">
    <property type="term" value="F:potassium ion binding"/>
    <property type="evidence" value="ECO:0007669"/>
    <property type="project" value="UniProtKB-UniRule"/>
</dbReference>
<evidence type="ECO:0000256" key="11">
    <source>
        <dbReference type="ARBA" id="ARBA00022840"/>
    </source>
</evidence>
<dbReference type="RefSeq" id="WP_123191755.1">
    <property type="nucleotide sequence ID" value="NZ_QICD01000005.1"/>
</dbReference>
<evidence type="ECO:0000256" key="16">
    <source>
        <dbReference type="RuleBase" id="RU000504"/>
    </source>
</evidence>
<dbReference type="Gene3D" id="3.20.20.60">
    <property type="entry name" value="Phosphoenolpyruvate-binding domains"/>
    <property type="match status" value="1"/>
</dbReference>
<evidence type="ECO:0000256" key="15">
    <source>
        <dbReference type="NCBIfam" id="TIGR01064"/>
    </source>
</evidence>
<dbReference type="InterPro" id="IPR015806">
    <property type="entry name" value="Pyrv_Knase_insert_dom_sf"/>
</dbReference>
<keyword evidence="14 19" id="KW-0670">Pyruvate</keyword>
<evidence type="ECO:0000259" key="17">
    <source>
        <dbReference type="Pfam" id="PF00224"/>
    </source>
</evidence>
<dbReference type="SUPFAM" id="SSF51621">
    <property type="entry name" value="Phosphoenolpyruvate/pyruvate domain"/>
    <property type="match status" value="1"/>
</dbReference>
<dbReference type="FunFam" id="2.40.33.10:FF:000001">
    <property type="entry name" value="Pyruvate kinase"/>
    <property type="match status" value="1"/>
</dbReference>
<dbReference type="SUPFAM" id="SSF50800">
    <property type="entry name" value="PK beta-barrel domain-like"/>
    <property type="match status" value="1"/>
</dbReference>
<dbReference type="InterPro" id="IPR001697">
    <property type="entry name" value="Pyr_Knase"/>
</dbReference>
<comment type="caution">
    <text evidence="19">The sequence shown here is derived from an EMBL/GenBank/DDBJ whole genome shotgun (WGS) entry which is preliminary data.</text>
</comment>
<evidence type="ECO:0000256" key="14">
    <source>
        <dbReference type="ARBA" id="ARBA00023317"/>
    </source>
</evidence>
<dbReference type="Pfam" id="PF02887">
    <property type="entry name" value="PK_C"/>
    <property type="match status" value="1"/>
</dbReference>
<dbReference type="InterPro" id="IPR040442">
    <property type="entry name" value="Pyrv_kinase-like_dom_sf"/>
</dbReference>
<dbReference type="GO" id="GO:0005524">
    <property type="term" value="F:ATP binding"/>
    <property type="evidence" value="ECO:0007669"/>
    <property type="project" value="UniProtKB-KW"/>
</dbReference>
<dbReference type="GO" id="GO:0004743">
    <property type="term" value="F:pyruvate kinase activity"/>
    <property type="evidence" value="ECO:0007669"/>
    <property type="project" value="UniProtKB-UniRule"/>
</dbReference>
<dbReference type="Pfam" id="PF00224">
    <property type="entry name" value="PK"/>
    <property type="match status" value="1"/>
</dbReference>
<organism evidence="19 20">
    <name type="scientific">Paraeggerthella hongkongensis</name>
    <dbReference type="NCBI Taxonomy" id="230658"/>
    <lineage>
        <taxon>Bacteria</taxon>
        <taxon>Bacillati</taxon>
        <taxon>Actinomycetota</taxon>
        <taxon>Coriobacteriia</taxon>
        <taxon>Eggerthellales</taxon>
        <taxon>Eggerthellaceae</taxon>
        <taxon>Paraeggerthella</taxon>
    </lineage>
</organism>
<evidence type="ECO:0000256" key="1">
    <source>
        <dbReference type="ARBA" id="ARBA00001946"/>
    </source>
</evidence>
<dbReference type="FunFam" id="3.20.20.60:FF:000025">
    <property type="entry name" value="Pyruvate kinase"/>
    <property type="match status" value="1"/>
</dbReference>
<dbReference type="InterPro" id="IPR011037">
    <property type="entry name" value="Pyrv_Knase-like_insert_dom_sf"/>
</dbReference>
<dbReference type="OrthoDB" id="9812123at2"/>
<comment type="similarity">
    <text evidence="4 16">Belongs to the pyruvate kinase family.</text>
</comment>
<dbReference type="NCBIfam" id="NF004491">
    <property type="entry name" value="PRK05826.1"/>
    <property type="match status" value="1"/>
</dbReference>
<comment type="subunit">
    <text evidence="5">Homotetramer.</text>
</comment>
<comment type="pathway">
    <text evidence="3 16">Carbohydrate degradation; glycolysis; pyruvate from D-glyceraldehyde 3-phosphate: step 5/5.</text>
</comment>
<comment type="catalytic activity">
    <reaction evidence="16">
        <text>pyruvate + ATP = phosphoenolpyruvate + ADP + H(+)</text>
        <dbReference type="Rhea" id="RHEA:18157"/>
        <dbReference type="ChEBI" id="CHEBI:15361"/>
        <dbReference type="ChEBI" id="CHEBI:15378"/>
        <dbReference type="ChEBI" id="CHEBI:30616"/>
        <dbReference type="ChEBI" id="CHEBI:58702"/>
        <dbReference type="ChEBI" id="CHEBI:456216"/>
        <dbReference type="EC" id="2.7.1.40"/>
    </reaction>
</comment>
<evidence type="ECO:0000256" key="2">
    <source>
        <dbReference type="ARBA" id="ARBA00001958"/>
    </source>
</evidence>
<keyword evidence="12 16" id="KW-0460">Magnesium</keyword>
<keyword evidence="20" id="KW-1185">Reference proteome</keyword>
<dbReference type="InterPro" id="IPR015795">
    <property type="entry name" value="Pyrv_Knase_C"/>
</dbReference>
<dbReference type="NCBIfam" id="NF004978">
    <property type="entry name" value="PRK06354.1"/>
    <property type="match status" value="1"/>
</dbReference>
<dbReference type="Gene3D" id="2.40.33.10">
    <property type="entry name" value="PK beta-barrel domain-like"/>
    <property type="match status" value="1"/>
</dbReference>
<reference evidence="20" key="1">
    <citation type="submission" date="2018-05" db="EMBL/GenBank/DDBJ databases">
        <title>Genome Sequencing of selected type strains of the family Eggerthellaceae.</title>
        <authorList>
            <person name="Danylec N."/>
            <person name="Stoll D.A."/>
            <person name="Doetsch A."/>
            <person name="Huch M."/>
        </authorList>
    </citation>
    <scope>NUCLEOTIDE SEQUENCE [LARGE SCALE GENOMIC DNA]</scope>
    <source>
        <strain evidence="20">DSM 16106</strain>
    </source>
</reference>
<feature type="domain" description="Pyruvate kinase C-terminal" evidence="18">
    <location>
        <begin position="357"/>
        <end position="458"/>
    </location>
</feature>
<evidence type="ECO:0000259" key="18">
    <source>
        <dbReference type="Pfam" id="PF02887"/>
    </source>
</evidence>
<evidence type="ECO:0000256" key="13">
    <source>
        <dbReference type="ARBA" id="ARBA00023152"/>
    </source>
</evidence>
<sequence>MARRTKIVCTLGPAVDDEAALRDLIAAGMDVARFNFSHGSHIEHAARMERLRAVCNEVDSPCAVLLDTRGPEIRTGRLAGGVPVQLASGNRIVLTEAQMEGTAQRVSHTCPGLADVVAPGTSVLIDDGLIELRVDATEGSDILCTVLNAGMLGERKSVNLPGTSVPLPVMTDQDRDDLLFGVRQEVDFVAASFVRDARGVCEIRDFLDQHGGAGIMLIAKIECSEAVENIEEILEAADGIMIARGDLGVEVPAYRVPHIQKEIIRACNRASKPAITATQMLDSMIRNPRPTRAEVGDVANAIYDGTDAVMLSGETASGSYPVAAVRMMARIAEASEPYLFEERAPDRRRVHARVALAVGMAAVQTAENVGASCIVAPTMSGRTARLVSNLRPRVPIYAVTPFPRVMRQQQLNWGVVPMIGDVQGDMRCVIDHAHATVLQRGLVNPGQLAVFTAGDPLTSPAAGTDARGVETVAATNVMYVVRIRTDEEQPGVGALSPTHER</sequence>
<keyword evidence="7 16" id="KW-0808">Transferase</keyword>
<keyword evidence="10 16" id="KW-0418">Kinase</keyword>
<name>A0A3N0BGE2_9ACTN</name>
<dbReference type="GO" id="GO:0016301">
    <property type="term" value="F:kinase activity"/>
    <property type="evidence" value="ECO:0007669"/>
    <property type="project" value="UniProtKB-KW"/>
</dbReference>
<evidence type="ECO:0000256" key="6">
    <source>
        <dbReference type="ARBA" id="ARBA00012142"/>
    </source>
</evidence>
<keyword evidence="11" id="KW-0067">ATP-binding</keyword>
<evidence type="ECO:0000256" key="8">
    <source>
        <dbReference type="ARBA" id="ARBA00022723"/>
    </source>
</evidence>
<dbReference type="PRINTS" id="PR01050">
    <property type="entry name" value="PYRUVTKNASE"/>
</dbReference>
<dbReference type="PANTHER" id="PTHR11817">
    <property type="entry name" value="PYRUVATE KINASE"/>
    <property type="match status" value="1"/>
</dbReference>
<dbReference type="NCBIfam" id="TIGR01064">
    <property type="entry name" value="pyruv_kin"/>
    <property type="match status" value="1"/>
</dbReference>
<comment type="cofactor">
    <cofactor evidence="2">
        <name>K(+)</name>
        <dbReference type="ChEBI" id="CHEBI:29103"/>
    </cofactor>
</comment>
<dbReference type="InterPro" id="IPR015793">
    <property type="entry name" value="Pyrv_Knase_brl"/>
</dbReference>
<evidence type="ECO:0000256" key="4">
    <source>
        <dbReference type="ARBA" id="ARBA00008663"/>
    </source>
</evidence>
<dbReference type="SUPFAM" id="SSF52935">
    <property type="entry name" value="PK C-terminal domain-like"/>
    <property type="match status" value="1"/>
</dbReference>
<dbReference type="AlphaFoldDB" id="A0A3N0BGE2"/>
<evidence type="ECO:0000256" key="3">
    <source>
        <dbReference type="ARBA" id="ARBA00004997"/>
    </source>
</evidence>
<dbReference type="Proteomes" id="UP000278632">
    <property type="component" value="Unassembled WGS sequence"/>
</dbReference>
<evidence type="ECO:0000256" key="10">
    <source>
        <dbReference type="ARBA" id="ARBA00022777"/>
    </source>
</evidence>
<protein>
    <recommendedName>
        <fullName evidence="6 15">Pyruvate kinase</fullName>
        <ecNumber evidence="6 15">2.7.1.40</ecNumber>
    </recommendedName>
</protein>
<evidence type="ECO:0000313" key="20">
    <source>
        <dbReference type="Proteomes" id="UP000278632"/>
    </source>
</evidence>
<dbReference type="EMBL" id="QICD01000005">
    <property type="protein sequence ID" value="RNL46927.1"/>
    <property type="molecule type" value="Genomic_DNA"/>
</dbReference>
<evidence type="ECO:0000256" key="7">
    <source>
        <dbReference type="ARBA" id="ARBA00022679"/>
    </source>
</evidence>
<evidence type="ECO:0000256" key="9">
    <source>
        <dbReference type="ARBA" id="ARBA00022741"/>
    </source>
</evidence>
<evidence type="ECO:0000256" key="12">
    <source>
        <dbReference type="ARBA" id="ARBA00022842"/>
    </source>
</evidence>
<dbReference type="InterPro" id="IPR036918">
    <property type="entry name" value="Pyrv_Knase_C_sf"/>
</dbReference>
<feature type="domain" description="Pyruvate kinase barrel" evidence="17">
    <location>
        <begin position="3"/>
        <end position="325"/>
    </location>
</feature>
<dbReference type="InterPro" id="IPR015813">
    <property type="entry name" value="Pyrv/PenolPyrv_kinase-like_dom"/>
</dbReference>
<comment type="cofactor">
    <cofactor evidence="1">
        <name>Mg(2+)</name>
        <dbReference type="ChEBI" id="CHEBI:18420"/>
    </cofactor>
</comment>
<evidence type="ECO:0000313" key="19">
    <source>
        <dbReference type="EMBL" id="RNL46927.1"/>
    </source>
</evidence>
<proteinExistence type="inferred from homology"/>
<keyword evidence="9" id="KW-0547">Nucleotide-binding</keyword>